<sequence length="312" mass="35369">MAAYSIFIHGLQRSEASQNSETLQKTYDMLDRLEHQQERINSVVNTNTAIANENREALQEKLGKQDDLRKEIESLEASLDYFAAEVASQHGFYFASCFPSVALVSPEYDQSPRDFSDTCVANSPSVKKPAWGKKANRLENSSTHSFGNYSGPRESSGYRDPIHDPMMRKGAYSTLSSVYLPRGNENVESSSSFDISTQEGRQRWKQYIAERLENGKTGHRDMHTVFNGSSVLQPIDTEQATNKAVDSKKHLTSTSPTQGKHQKLRYMDICKTDQNNKKFRRIFILGRGWVSTKKLEQEEKELGSSSYVLEQD</sequence>
<protein>
    <submittedName>
        <fullName evidence="4">Piso0_001104 protein</fullName>
    </submittedName>
</protein>
<keyword evidence="5" id="KW-1185">Reference proteome</keyword>
<gene>
    <name evidence="4" type="primary">Piso0_001104</name>
    <name evidence="3" type="ORF">GNLVRS01_PISO0C10980g</name>
    <name evidence="4" type="ORF">GNLVRS01_PISO0D11047g</name>
</gene>
<dbReference type="InParanoid" id="G8YQY2"/>
<evidence type="ECO:0000313" key="4">
    <source>
        <dbReference type="EMBL" id="CCE79067.1"/>
    </source>
</evidence>
<evidence type="ECO:0000256" key="1">
    <source>
        <dbReference type="SAM" id="Coils"/>
    </source>
</evidence>
<organism evidence="4 5">
    <name type="scientific">Pichia sorbitophila (strain ATCC MYA-4447 / BCRC 22081 / CBS 7064 / NBRC 10061 / NRRL Y-12695)</name>
    <name type="common">Hybrid yeast</name>
    <dbReference type="NCBI Taxonomy" id="559304"/>
    <lineage>
        <taxon>Eukaryota</taxon>
        <taxon>Fungi</taxon>
        <taxon>Dikarya</taxon>
        <taxon>Ascomycota</taxon>
        <taxon>Saccharomycotina</taxon>
        <taxon>Pichiomycetes</taxon>
        <taxon>Debaryomycetaceae</taxon>
        <taxon>Millerozyma</taxon>
    </lineage>
</organism>
<dbReference type="Proteomes" id="UP000005222">
    <property type="component" value="Chromosome D"/>
</dbReference>
<accession>G8YQY2</accession>
<reference evidence="4" key="1">
    <citation type="submission" date="2011-10" db="EMBL/GenBank/DDBJ databases">
        <authorList>
            <person name="Genoscope - CEA"/>
        </authorList>
    </citation>
    <scope>NUCLEOTIDE SEQUENCE</scope>
</reference>
<feature type="compositionally biased region" description="Polar residues" evidence="2">
    <location>
        <begin position="138"/>
        <end position="148"/>
    </location>
</feature>
<evidence type="ECO:0000256" key="2">
    <source>
        <dbReference type="SAM" id="MobiDB-lite"/>
    </source>
</evidence>
<proteinExistence type="predicted"/>
<dbReference type="AlphaFoldDB" id="G8YQY2"/>
<feature type="region of interest" description="Disordered" evidence="2">
    <location>
        <begin position="131"/>
        <end position="160"/>
    </location>
</feature>
<keyword evidence="1" id="KW-0175">Coiled coil</keyword>
<feature type="coiled-coil region" evidence="1">
    <location>
        <begin position="58"/>
        <end position="85"/>
    </location>
</feature>
<dbReference type="OrthoDB" id="4016002at2759"/>
<name>G8YQY2_PICSO</name>
<reference evidence="5" key="2">
    <citation type="journal article" date="2012" name="G3 (Bethesda)">
        <title>Pichia sorbitophila, an interspecies yeast hybrid reveals early steps of genome resolution following polyploidization.</title>
        <authorList>
            <person name="Leh Louis V."/>
            <person name="Despons L."/>
            <person name="Friedrich A."/>
            <person name="Martin T."/>
            <person name="Durrens P."/>
            <person name="Casaregola S."/>
            <person name="Neuveglise C."/>
            <person name="Fairhead C."/>
            <person name="Marck C."/>
            <person name="Cruz J.A."/>
            <person name="Straub M.L."/>
            <person name="Kugler V."/>
            <person name="Sacerdot C."/>
            <person name="Uzunov Z."/>
            <person name="Thierry A."/>
            <person name="Weiss S."/>
            <person name="Bleykasten C."/>
            <person name="De Montigny J."/>
            <person name="Jacques N."/>
            <person name="Jung P."/>
            <person name="Lemaire M."/>
            <person name="Mallet S."/>
            <person name="Morel G."/>
            <person name="Richard G.F."/>
            <person name="Sarkar A."/>
            <person name="Savel G."/>
            <person name="Schacherer J."/>
            <person name="Seret M.L."/>
            <person name="Talla E."/>
            <person name="Samson G."/>
            <person name="Jubin C."/>
            <person name="Poulain J."/>
            <person name="Vacherie B."/>
            <person name="Barbe V."/>
            <person name="Pelletier E."/>
            <person name="Sherman D.J."/>
            <person name="Westhof E."/>
            <person name="Weissenbach J."/>
            <person name="Baret P.V."/>
            <person name="Wincker P."/>
            <person name="Gaillardin C."/>
            <person name="Dujon B."/>
            <person name="Souciet J.L."/>
        </authorList>
    </citation>
    <scope>NUCLEOTIDE SEQUENCE [LARGE SCALE GENOMIC DNA]</scope>
    <source>
        <strain evidence="5">ATCC MYA-4447 / BCRC 22081 / CBS 7064 / NBRC 10061 / NRRL Y-12695</strain>
    </source>
</reference>
<dbReference type="HOGENOM" id="CLU_891705_0_0_1"/>
<dbReference type="EMBL" id="FO082056">
    <property type="protein sequence ID" value="CCE79067.1"/>
    <property type="molecule type" value="Genomic_DNA"/>
</dbReference>
<dbReference type="Proteomes" id="UP000005222">
    <property type="component" value="Chromosome C"/>
</dbReference>
<evidence type="ECO:0000313" key="5">
    <source>
        <dbReference type="Proteomes" id="UP000005222"/>
    </source>
</evidence>
<evidence type="ECO:0000313" key="3">
    <source>
        <dbReference type="EMBL" id="CCE78481.1"/>
    </source>
</evidence>
<dbReference type="EMBL" id="FO082057">
    <property type="protein sequence ID" value="CCE78481.1"/>
    <property type="molecule type" value="Genomic_DNA"/>
</dbReference>